<dbReference type="PANTHER" id="PTHR43255">
    <property type="entry name" value="IRON-SULFUR-BINDING OXIDOREDUCTASE FADF-RELATED-RELATED"/>
    <property type="match status" value="1"/>
</dbReference>
<dbReference type="PATRIC" id="fig|172049.5.peg.1119"/>
<feature type="domain" description="Cysteine-rich" evidence="2">
    <location>
        <begin position="159"/>
        <end position="237"/>
    </location>
</feature>
<dbReference type="GO" id="GO:0005886">
    <property type="term" value="C:plasma membrane"/>
    <property type="evidence" value="ECO:0007669"/>
    <property type="project" value="TreeGrafter"/>
</dbReference>
<dbReference type="RefSeq" id="WP_283217309.1">
    <property type="nucleotide sequence ID" value="NZ_LGFD01000006.1"/>
</dbReference>
<comment type="caution">
    <text evidence="4">The sequence shown here is derived from an EMBL/GenBank/DDBJ whole genome shotgun (WGS) entry which is preliminary data.</text>
</comment>
<dbReference type="PROSITE" id="PS00198">
    <property type="entry name" value="4FE4S_FER_1"/>
    <property type="match status" value="1"/>
</dbReference>
<dbReference type="PANTHER" id="PTHR43255:SF2">
    <property type="entry name" value="HETERODISULFIDE REDUCTASE RELATED PROTEIN"/>
    <property type="match status" value="1"/>
</dbReference>
<dbReference type="SUPFAM" id="SSF46548">
    <property type="entry name" value="alpha-helical ferredoxin"/>
    <property type="match status" value="1"/>
</dbReference>
<dbReference type="Pfam" id="PF02754">
    <property type="entry name" value="CCG"/>
    <property type="match status" value="2"/>
</dbReference>
<feature type="domain" description="Cysteine-rich" evidence="2">
    <location>
        <begin position="277"/>
        <end position="364"/>
    </location>
</feature>
<sequence length="384" mass="43439">MPGKWDWLRDEIKGIELLRSAPLIFRFISGKFKGPDDLIKCALCPNMCRHACPISIVDGKETTSPTGKTRTAFFIREGKLELNLENLEPLYMCLSCNACSEWCPFNFSVADLIRPIKEEAIQKGVVFNEFKDVLENLERYGYVYGKPQSQEEAKSGNILYLRGCTIREKYPELEKKAIKVLNSLGEDAFIINEKCCGIPAYNIGNIELFKKLAREQAEIINSSGAEVVVTSCPSCAYAYRVIYPEYGIKIKPKVLHITEFVKEKLNELKNLKLKDTITFHEPCKLAIGLNKPEILEEILSKIEGLEIKAPRRKRKETFCCGYGGSTVSRLRSELADEIARERLKELQEEAELIVTACPTCKLAFNSNDGKVLDIVELLYEALEG</sequence>
<evidence type="ECO:0000313" key="4">
    <source>
        <dbReference type="EMBL" id="KUK18210.1"/>
    </source>
</evidence>
<evidence type="ECO:0008006" key="6">
    <source>
        <dbReference type="Google" id="ProtNLM"/>
    </source>
</evidence>
<evidence type="ECO:0000256" key="1">
    <source>
        <dbReference type="ARBA" id="ARBA00007097"/>
    </source>
</evidence>
<comment type="similarity">
    <text evidence="1">Belongs to the HdrC family.</text>
</comment>
<evidence type="ECO:0000259" key="3">
    <source>
        <dbReference type="Pfam" id="PF13183"/>
    </source>
</evidence>
<organism evidence="4 5">
    <name type="scientific">Thermococcus sibiricus</name>
    <dbReference type="NCBI Taxonomy" id="172049"/>
    <lineage>
        <taxon>Archaea</taxon>
        <taxon>Methanobacteriati</taxon>
        <taxon>Methanobacteriota</taxon>
        <taxon>Thermococci</taxon>
        <taxon>Thermococcales</taxon>
        <taxon>Thermococcaceae</taxon>
        <taxon>Thermococcus</taxon>
    </lineage>
</organism>
<dbReference type="InterPro" id="IPR051460">
    <property type="entry name" value="HdrC_iron-sulfur_subunit"/>
</dbReference>
<accession>A0A101ENJ1</accession>
<dbReference type="InterPro" id="IPR009051">
    <property type="entry name" value="Helical_ferredxn"/>
</dbReference>
<dbReference type="GO" id="GO:0051536">
    <property type="term" value="F:iron-sulfur cluster binding"/>
    <property type="evidence" value="ECO:0007669"/>
    <property type="project" value="InterPro"/>
</dbReference>
<dbReference type="InterPro" id="IPR017900">
    <property type="entry name" value="4Fe4S_Fe_S_CS"/>
</dbReference>
<dbReference type="Gene3D" id="1.10.1060.10">
    <property type="entry name" value="Alpha-helical ferredoxin"/>
    <property type="match status" value="1"/>
</dbReference>
<dbReference type="GO" id="GO:0016491">
    <property type="term" value="F:oxidoreductase activity"/>
    <property type="evidence" value="ECO:0007669"/>
    <property type="project" value="UniProtKB-ARBA"/>
</dbReference>
<evidence type="ECO:0000259" key="2">
    <source>
        <dbReference type="Pfam" id="PF02754"/>
    </source>
</evidence>
<proteinExistence type="inferred from homology"/>
<dbReference type="Pfam" id="PF13183">
    <property type="entry name" value="Fer4_8"/>
    <property type="match status" value="1"/>
</dbReference>
<protein>
    <recommendedName>
        <fullName evidence="6">(Fe-S)-binding protein</fullName>
    </recommendedName>
</protein>
<name>A0A101ENJ1_9EURY</name>
<feature type="domain" description="4Fe-4S ferredoxin-type" evidence="3">
    <location>
        <begin position="38"/>
        <end position="106"/>
    </location>
</feature>
<dbReference type="Proteomes" id="UP000053911">
    <property type="component" value="Unassembled WGS sequence"/>
</dbReference>
<dbReference type="InterPro" id="IPR004017">
    <property type="entry name" value="Cys_rich_dom"/>
</dbReference>
<dbReference type="AlphaFoldDB" id="A0A101ENJ1"/>
<reference evidence="5" key="1">
    <citation type="journal article" date="2015" name="MBio">
        <title>Genome-Resolved Metagenomic Analysis Reveals Roles for Candidate Phyla and Other Microbial Community Members in Biogeochemical Transformations in Oil Reservoirs.</title>
        <authorList>
            <person name="Hu P."/>
            <person name="Tom L."/>
            <person name="Singh A."/>
            <person name="Thomas B.C."/>
            <person name="Baker B.J."/>
            <person name="Piceno Y.M."/>
            <person name="Andersen G.L."/>
            <person name="Banfield J.F."/>
        </authorList>
    </citation>
    <scope>NUCLEOTIDE SEQUENCE [LARGE SCALE GENOMIC DNA]</scope>
</reference>
<dbReference type="InterPro" id="IPR017896">
    <property type="entry name" value="4Fe4S_Fe-S-bd"/>
</dbReference>
<gene>
    <name evidence="4" type="ORF">XD54_0458</name>
</gene>
<evidence type="ECO:0000313" key="5">
    <source>
        <dbReference type="Proteomes" id="UP000053911"/>
    </source>
</evidence>
<dbReference type="EMBL" id="LGFD01000006">
    <property type="protein sequence ID" value="KUK18210.1"/>
    <property type="molecule type" value="Genomic_DNA"/>
</dbReference>